<feature type="transmembrane region" description="Helical" evidence="1">
    <location>
        <begin position="325"/>
        <end position="346"/>
    </location>
</feature>
<proteinExistence type="predicted"/>
<dbReference type="Gene3D" id="1.10.287.70">
    <property type="match status" value="1"/>
</dbReference>
<keyword evidence="1" id="KW-1133">Transmembrane helix</keyword>
<evidence type="ECO:0000313" key="3">
    <source>
        <dbReference type="Proteomes" id="UP001642540"/>
    </source>
</evidence>
<sequence>MKVYREKISTFSIVLVVTLSYIPHYCCISEINVFFQNFVNCLFHIRLGHSWEQNDQWNLYSKILDFYGGVSPFTMQSKSGFPIFSVNQTASDYQDGFTIRKFSRCSIHLHVCRRVRILSLGTGTDLLRSEFVWFLFSSNDTGCNYDDVASSLFTRSGFSALIFGILNFTRVHMICLSCKYINRLTSLSTLDVSDVPHYKKLWKKLHSNLHGKSILINAKLNPLSSAEKWNCNIHKEYVTYAYVCTYLIMMKHLNFTIVHNKSPRLSKIHGAVYTRQIVNKNTRRWLSFNRLNLLGYAMNIKPYEYMIVLDHIPTHLDALLQPFDWLTWICLIVSSFMVAVILFIEFKTSNSSSPLKTFILSLSSACLPTTGLLVDQPASNLSQLMKKHSINTLLWWQWSVVAVTLSQFYKGSLFSFLSNSPPPEVPDLESILKTNTPIFTQSSANCIQNFSISKPCSTLRDSVLRNLLENQFKHSSLDFTELYRSIYWPGSDSMIYLVGVMGNGRFINKKTNTTETLKSFVFIDTPEVVKLFKMQLTFFSGKWTSKAIPMPLFMNRDGWVMRENYLYILFKKVLAQLYESGLYNRWDDFDQKDDIVYLIKKTAIYKYDLKSGSEFMGVRQYSDAHIKGQQFEISLANLFHYVYMNTQEVSSVSETLPTKVYLLIMLYALVCLGLSSVVLIGEMLIKL</sequence>
<protein>
    <submittedName>
        <fullName evidence="2">Uncharacterized protein</fullName>
    </submittedName>
</protein>
<keyword evidence="1" id="KW-0812">Transmembrane</keyword>
<dbReference type="Proteomes" id="UP001642540">
    <property type="component" value="Unassembled WGS sequence"/>
</dbReference>
<evidence type="ECO:0000313" key="2">
    <source>
        <dbReference type="EMBL" id="CAL8105074.1"/>
    </source>
</evidence>
<accession>A0ABP1QJ69</accession>
<keyword evidence="3" id="KW-1185">Reference proteome</keyword>
<organism evidence="2 3">
    <name type="scientific">Orchesella dallaii</name>
    <dbReference type="NCBI Taxonomy" id="48710"/>
    <lineage>
        <taxon>Eukaryota</taxon>
        <taxon>Metazoa</taxon>
        <taxon>Ecdysozoa</taxon>
        <taxon>Arthropoda</taxon>
        <taxon>Hexapoda</taxon>
        <taxon>Collembola</taxon>
        <taxon>Entomobryomorpha</taxon>
        <taxon>Entomobryoidea</taxon>
        <taxon>Orchesellidae</taxon>
        <taxon>Orchesellinae</taxon>
        <taxon>Orchesella</taxon>
    </lineage>
</organism>
<keyword evidence="1" id="KW-0472">Membrane</keyword>
<gene>
    <name evidence="2" type="ORF">ODALV1_LOCUS11948</name>
</gene>
<reference evidence="2 3" key="1">
    <citation type="submission" date="2024-08" db="EMBL/GenBank/DDBJ databases">
        <authorList>
            <person name="Cucini C."/>
            <person name="Frati F."/>
        </authorList>
    </citation>
    <scope>NUCLEOTIDE SEQUENCE [LARGE SCALE GENOMIC DNA]</scope>
</reference>
<feature type="transmembrane region" description="Helical" evidence="1">
    <location>
        <begin position="660"/>
        <end position="685"/>
    </location>
</feature>
<dbReference type="EMBL" id="CAXLJM020000036">
    <property type="protein sequence ID" value="CAL8105074.1"/>
    <property type="molecule type" value="Genomic_DNA"/>
</dbReference>
<evidence type="ECO:0000256" key="1">
    <source>
        <dbReference type="SAM" id="Phobius"/>
    </source>
</evidence>
<name>A0ABP1QJ69_9HEXA</name>
<comment type="caution">
    <text evidence="2">The sequence shown here is derived from an EMBL/GenBank/DDBJ whole genome shotgun (WGS) entry which is preliminary data.</text>
</comment>